<dbReference type="GO" id="GO:0052693">
    <property type="term" value="F:epoxyqueuosine reductase activity"/>
    <property type="evidence" value="ECO:0007669"/>
    <property type="project" value="TreeGrafter"/>
</dbReference>
<dbReference type="PANTHER" id="PTHR30002">
    <property type="entry name" value="EPOXYQUEUOSINE REDUCTASE"/>
    <property type="match status" value="1"/>
</dbReference>
<sequence>MDLDSKIRNYICSLGIDTFGAIECRKFEEIKEQLEMNKRLKLENPFEEEDIEKRINPFLLYKDGKSIISIAFPYLYPTKGEENPYFSKYTMGSDYHIVVKSYLNKILEYIKSLGGDGIALVDSNPLPERYLAKLCGVGFIGKNNMIITEKYGSYVFLGEIITNIEMKYDIPIDNKCEQCVKCIERCPTNSLNPKRKNSNICLSYITQKKDIEEKWFKVIDKRLFGCDTCQNYCPFNEDAKYSSIEEFRPKNFMKEPKISEIALLNKSDFQSKYKTTSCGWRGKNILQRNALIVSHNCNYKLDIKDKDINSPYVKEYYEKIKNKI</sequence>
<dbReference type="NCBIfam" id="TIGR00276">
    <property type="entry name" value="tRNA epoxyqueuosine(34) reductase QueG"/>
    <property type="match status" value="1"/>
</dbReference>
<keyword evidence="4" id="KW-0479">Metal-binding</keyword>
<dbReference type="Pfam" id="PF13484">
    <property type="entry name" value="Fer4_16"/>
    <property type="match status" value="1"/>
</dbReference>
<dbReference type="PATRIC" id="fig|1216932.3.peg.956"/>
<evidence type="ECO:0000256" key="8">
    <source>
        <dbReference type="ARBA" id="ARBA00023014"/>
    </source>
</evidence>
<evidence type="ECO:0000256" key="6">
    <source>
        <dbReference type="ARBA" id="ARBA00023002"/>
    </source>
</evidence>
<organism evidence="10 11">
    <name type="scientific">Clostridium bornimense</name>
    <dbReference type="NCBI Taxonomy" id="1216932"/>
    <lineage>
        <taxon>Bacteria</taxon>
        <taxon>Bacillati</taxon>
        <taxon>Bacillota</taxon>
        <taxon>Clostridia</taxon>
        <taxon>Eubacteriales</taxon>
        <taxon>Clostridiaceae</taxon>
        <taxon>Clostridium</taxon>
    </lineage>
</organism>
<evidence type="ECO:0000256" key="2">
    <source>
        <dbReference type="ARBA" id="ARBA00022490"/>
    </source>
</evidence>
<dbReference type="InterPro" id="IPR013542">
    <property type="entry name" value="QueG_DUF1730"/>
</dbReference>
<feature type="domain" description="4Fe-4S ferredoxin-type" evidence="9">
    <location>
        <begin position="164"/>
        <end position="196"/>
    </location>
</feature>
<dbReference type="InterPro" id="IPR017900">
    <property type="entry name" value="4Fe4S_Fe_S_CS"/>
</dbReference>
<dbReference type="PROSITE" id="PS00198">
    <property type="entry name" value="4FE4S_FER_1"/>
    <property type="match status" value="1"/>
</dbReference>
<dbReference type="Proteomes" id="UP000019426">
    <property type="component" value="Chromosome M2/40_rep1"/>
</dbReference>
<dbReference type="InterPro" id="IPR017896">
    <property type="entry name" value="4Fe4S_Fe-S-bd"/>
</dbReference>
<evidence type="ECO:0000256" key="3">
    <source>
        <dbReference type="ARBA" id="ARBA00022694"/>
    </source>
</evidence>
<evidence type="ECO:0000313" key="10">
    <source>
        <dbReference type="EMBL" id="CDM68132.1"/>
    </source>
</evidence>
<evidence type="ECO:0000259" key="9">
    <source>
        <dbReference type="PROSITE" id="PS51379"/>
    </source>
</evidence>
<keyword evidence="11" id="KW-1185">Reference proteome</keyword>
<proteinExistence type="predicted"/>
<dbReference type="KEGG" id="clt:CM240_0968"/>
<evidence type="ECO:0000313" key="11">
    <source>
        <dbReference type="Proteomes" id="UP000019426"/>
    </source>
</evidence>
<gene>
    <name evidence="10" type="ORF">CM240_0968</name>
</gene>
<name>W6S1G0_9CLOT</name>
<dbReference type="Pfam" id="PF08331">
    <property type="entry name" value="QueG_DUF1730"/>
    <property type="match status" value="1"/>
</dbReference>
<keyword evidence="1" id="KW-0004">4Fe-4S</keyword>
<dbReference type="eggNOG" id="COG1600">
    <property type="taxonomic scope" value="Bacteria"/>
</dbReference>
<keyword evidence="2" id="KW-0963">Cytoplasm</keyword>
<keyword evidence="5" id="KW-0671">Queuosine biosynthesis</keyword>
<dbReference type="RefSeq" id="WP_044036995.1">
    <property type="nucleotide sequence ID" value="NZ_HG917868.1"/>
</dbReference>
<dbReference type="GO" id="GO:0051539">
    <property type="term" value="F:4 iron, 4 sulfur cluster binding"/>
    <property type="evidence" value="ECO:0007669"/>
    <property type="project" value="UniProtKB-KW"/>
</dbReference>
<evidence type="ECO:0000256" key="5">
    <source>
        <dbReference type="ARBA" id="ARBA00022785"/>
    </source>
</evidence>
<dbReference type="InterPro" id="IPR004453">
    <property type="entry name" value="QueG"/>
</dbReference>
<dbReference type="PANTHER" id="PTHR30002:SF4">
    <property type="entry name" value="EPOXYQUEUOSINE REDUCTASE"/>
    <property type="match status" value="1"/>
</dbReference>
<protein>
    <submittedName>
        <fullName evidence="10">Iron-sulfur cluster-binding protein</fullName>
    </submittedName>
</protein>
<dbReference type="PROSITE" id="PS51379">
    <property type="entry name" value="4FE4S_FER_2"/>
    <property type="match status" value="1"/>
</dbReference>
<dbReference type="OrthoDB" id="9784571at2"/>
<keyword evidence="3" id="KW-0819">tRNA processing</keyword>
<reference evidence="10 11" key="1">
    <citation type="submission" date="2013-11" db="EMBL/GenBank/DDBJ databases">
        <title>Complete genome sequence of Clostridum sp. M2/40.</title>
        <authorList>
            <person name="Wibberg D."/>
            <person name="Puehler A."/>
            <person name="Schlueter A."/>
        </authorList>
    </citation>
    <scope>NUCLEOTIDE SEQUENCE [LARGE SCALE GENOMIC DNA]</scope>
    <source>
        <strain evidence="11">M2/40</strain>
    </source>
</reference>
<keyword evidence="8" id="KW-0411">Iron-sulfur</keyword>
<evidence type="ECO:0000256" key="1">
    <source>
        <dbReference type="ARBA" id="ARBA00022485"/>
    </source>
</evidence>
<evidence type="ECO:0000256" key="4">
    <source>
        <dbReference type="ARBA" id="ARBA00022723"/>
    </source>
</evidence>
<evidence type="ECO:0000256" key="7">
    <source>
        <dbReference type="ARBA" id="ARBA00023004"/>
    </source>
</evidence>
<dbReference type="GO" id="GO:0008616">
    <property type="term" value="P:tRNA queuosine(34) biosynthetic process"/>
    <property type="evidence" value="ECO:0007669"/>
    <property type="project" value="UniProtKB-KW"/>
</dbReference>
<dbReference type="Gene3D" id="3.30.70.20">
    <property type="match status" value="1"/>
</dbReference>
<dbReference type="EMBL" id="HG917868">
    <property type="protein sequence ID" value="CDM68132.1"/>
    <property type="molecule type" value="Genomic_DNA"/>
</dbReference>
<dbReference type="AlphaFoldDB" id="W6S1G0"/>
<dbReference type="SUPFAM" id="SSF46548">
    <property type="entry name" value="alpha-helical ferredoxin"/>
    <property type="match status" value="1"/>
</dbReference>
<dbReference type="HOGENOM" id="CLU_030790_2_1_9"/>
<keyword evidence="6" id="KW-0560">Oxidoreductase</keyword>
<accession>W6S1G0</accession>
<keyword evidence="7" id="KW-0408">Iron</keyword>
<dbReference type="STRING" id="1216932.CM240_0968"/>
<dbReference type="GO" id="GO:0046872">
    <property type="term" value="F:metal ion binding"/>
    <property type="evidence" value="ECO:0007669"/>
    <property type="project" value="UniProtKB-KW"/>
</dbReference>